<dbReference type="AlphaFoldDB" id="A0A9W9YDJ1"/>
<sequence length="265" mass="30445">MLEMLKVRKPPKINTATGVELNIRRIGLDESSDLREPHEGEQRSRVTRSRSCGSISMHMRGDHDHRRFRGTVMNRRISVPSRDTKRVIIVDIHQPNPIRTKPESQLESGAITKTSTSDQPESFKHQTRHVTRSKSSDENALLEMINRQKRARVTRSRSCGSISMHMRGDHDHRRLRRTVMNTRISAPSRDTKRVIIVDIHQPNPIRTKPEIQVESGAITKTSTSDQPESFKHHTRHVTRSTSSEMINSQKHCEQEAIQRPQTSPS</sequence>
<keyword evidence="3" id="KW-1185">Reference proteome</keyword>
<protein>
    <submittedName>
        <fullName evidence="2">Uncharacterized protein</fullName>
    </submittedName>
</protein>
<evidence type="ECO:0000256" key="1">
    <source>
        <dbReference type="SAM" id="MobiDB-lite"/>
    </source>
</evidence>
<gene>
    <name evidence="2" type="ORF">OS493_014881</name>
</gene>
<reference evidence="2" key="1">
    <citation type="submission" date="2023-01" db="EMBL/GenBank/DDBJ databases">
        <title>Genome assembly of the deep-sea coral Lophelia pertusa.</title>
        <authorList>
            <person name="Herrera S."/>
            <person name="Cordes E."/>
        </authorList>
    </citation>
    <scope>NUCLEOTIDE SEQUENCE</scope>
    <source>
        <strain evidence="2">USNM1676648</strain>
        <tissue evidence="2">Polyp</tissue>
    </source>
</reference>
<dbReference type="EMBL" id="MU827784">
    <property type="protein sequence ID" value="KAJ7334557.1"/>
    <property type="molecule type" value="Genomic_DNA"/>
</dbReference>
<feature type="compositionally biased region" description="Polar residues" evidence="1">
    <location>
        <begin position="103"/>
        <end position="120"/>
    </location>
</feature>
<feature type="region of interest" description="Disordered" evidence="1">
    <location>
        <begin position="98"/>
        <end position="137"/>
    </location>
</feature>
<feature type="region of interest" description="Disordered" evidence="1">
    <location>
        <begin position="32"/>
        <end position="64"/>
    </location>
</feature>
<name>A0A9W9YDJ1_9CNID</name>
<feature type="compositionally biased region" description="Polar residues" evidence="1">
    <location>
        <begin position="218"/>
        <end position="227"/>
    </location>
</feature>
<organism evidence="2 3">
    <name type="scientific">Desmophyllum pertusum</name>
    <dbReference type="NCBI Taxonomy" id="174260"/>
    <lineage>
        <taxon>Eukaryota</taxon>
        <taxon>Metazoa</taxon>
        <taxon>Cnidaria</taxon>
        <taxon>Anthozoa</taxon>
        <taxon>Hexacorallia</taxon>
        <taxon>Scleractinia</taxon>
        <taxon>Caryophylliina</taxon>
        <taxon>Caryophylliidae</taxon>
        <taxon>Desmophyllum</taxon>
    </lineage>
</organism>
<feature type="compositionally biased region" description="Polar residues" evidence="1">
    <location>
        <begin position="239"/>
        <end position="249"/>
    </location>
</feature>
<feature type="compositionally biased region" description="Basic and acidic residues" evidence="1">
    <location>
        <begin position="32"/>
        <end position="44"/>
    </location>
</feature>
<comment type="caution">
    <text evidence="2">The sequence shown here is derived from an EMBL/GenBank/DDBJ whole genome shotgun (WGS) entry which is preliminary data.</text>
</comment>
<feature type="region of interest" description="Disordered" evidence="1">
    <location>
        <begin position="212"/>
        <end position="265"/>
    </location>
</feature>
<evidence type="ECO:0000313" key="2">
    <source>
        <dbReference type="EMBL" id="KAJ7334557.1"/>
    </source>
</evidence>
<evidence type="ECO:0000313" key="3">
    <source>
        <dbReference type="Proteomes" id="UP001163046"/>
    </source>
</evidence>
<accession>A0A9W9YDJ1</accession>
<proteinExistence type="predicted"/>
<dbReference type="Proteomes" id="UP001163046">
    <property type="component" value="Unassembled WGS sequence"/>
</dbReference>